<dbReference type="Proteomes" id="UP001595891">
    <property type="component" value="Unassembled WGS sequence"/>
</dbReference>
<name>A0ABV9ES53_9ACTN</name>
<dbReference type="SMART" id="SM00823">
    <property type="entry name" value="PKS_PP"/>
    <property type="match status" value="1"/>
</dbReference>
<dbReference type="PROSITE" id="PS50075">
    <property type="entry name" value="CARRIER"/>
    <property type="match status" value="1"/>
</dbReference>
<dbReference type="InterPro" id="IPR009081">
    <property type="entry name" value="PP-bd_ACP"/>
</dbReference>
<dbReference type="SUPFAM" id="SSF47336">
    <property type="entry name" value="ACP-like"/>
    <property type="match status" value="1"/>
</dbReference>
<dbReference type="EMBL" id="JBHSFN010000026">
    <property type="protein sequence ID" value="MFC4590844.1"/>
    <property type="molecule type" value="Genomic_DNA"/>
</dbReference>
<proteinExistence type="predicted"/>
<comment type="caution">
    <text evidence="4">The sequence shown here is derived from an EMBL/GenBank/DDBJ whole genome shotgun (WGS) entry which is preliminary data.</text>
</comment>
<keyword evidence="1" id="KW-0596">Phosphopantetheine</keyword>
<dbReference type="PANTHER" id="PTHR45527">
    <property type="entry name" value="NONRIBOSOMAL PEPTIDE SYNTHETASE"/>
    <property type="match status" value="1"/>
</dbReference>
<keyword evidence="2" id="KW-0597">Phosphoprotein</keyword>
<evidence type="ECO:0000259" key="3">
    <source>
        <dbReference type="PROSITE" id="PS50075"/>
    </source>
</evidence>
<accession>A0ABV9ES53</accession>
<organism evidence="4 5">
    <name type="scientific">Sphaerisporangium corydalis</name>
    <dbReference type="NCBI Taxonomy" id="1441875"/>
    <lineage>
        <taxon>Bacteria</taxon>
        <taxon>Bacillati</taxon>
        <taxon>Actinomycetota</taxon>
        <taxon>Actinomycetes</taxon>
        <taxon>Streptosporangiales</taxon>
        <taxon>Streptosporangiaceae</taxon>
        <taxon>Sphaerisporangium</taxon>
    </lineage>
</organism>
<evidence type="ECO:0000256" key="1">
    <source>
        <dbReference type="ARBA" id="ARBA00022450"/>
    </source>
</evidence>
<gene>
    <name evidence="4" type="ORF">ACFO8L_32435</name>
</gene>
<dbReference type="RefSeq" id="WP_262844281.1">
    <property type="nucleotide sequence ID" value="NZ_JANZYP010000027.1"/>
</dbReference>
<dbReference type="PANTHER" id="PTHR45527:SF1">
    <property type="entry name" value="FATTY ACID SYNTHASE"/>
    <property type="match status" value="1"/>
</dbReference>
<reference evidence="5" key="1">
    <citation type="journal article" date="2019" name="Int. J. Syst. Evol. Microbiol.">
        <title>The Global Catalogue of Microorganisms (GCM) 10K type strain sequencing project: providing services to taxonomists for standard genome sequencing and annotation.</title>
        <authorList>
            <consortium name="The Broad Institute Genomics Platform"/>
            <consortium name="The Broad Institute Genome Sequencing Center for Infectious Disease"/>
            <person name="Wu L."/>
            <person name="Ma J."/>
        </authorList>
    </citation>
    <scope>NUCLEOTIDE SEQUENCE [LARGE SCALE GENOMIC DNA]</scope>
    <source>
        <strain evidence="5">CCUG 49560</strain>
    </source>
</reference>
<evidence type="ECO:0000256" key="2">
    <source>
        <dbReference type="ARBA" id="ARBA00022553"/>
    </source>
</evidence>
<keyword evidence="5" id="KW-1185">Reference proteome</keyword>
<sequence>MTTTNDDLAYTDDMTHTGDMTSIEDLTELIVGVYQETLRHDGLGPDSDFYEEGGDSMTAFQIIARLRAALDTDIPVALVFACPTPIDLATAVAGLAGGLPGDGTSLN</sequence>
<feature type="domain" description="Carrier" evidence="3">
    <location>
        <begin position="21"/>
        <end position="96"/>
    </location>
</feature>
<protein>
    <submittedName>
        <fullName evidence="4">Acyl carrier protein</fullName>
    </submittedName>
</protein>
<dbReference type="Gene3D" id="1.10.1200.10">
    <property type="entry name" value="ACP-like"/>
    <property type="match status" value="1"/>
</dbReference>
<evidence type="ECO:0000313" key="5">
    <source>
        <dbReference type="Proteomes" id="UP001595891"/>
    </source>
</evidence>
<dbReference type="Pfam" id="PF00550">
    <property type="entry name" value="PP-binding"/>
    <property type="match status" value="1"/>
</dbReference>
<dbReference type="InterPro" id="IPR036736">
    <property type="entry name" value="ACP-like_sf"/>
</dbReference>
<evidence type="ECO:0000313" key="4">
    <source>
        <dbReference type="EMBL" id="MFC4590844.1"/>
    </source>
</evidence>
<dbReference type="InterPro" id="IPR020806">
    <property type="entry name" value="PKS_PP-bd"/>
</dbReference>